<comment type="caution">
    <text evidence="2">The sequence shown here is derived from an EMBL/GenBank/DDBJ whole genome shotgun (WGS) entry which is preliminary data.</text>
</comment>
<evidence type="ECO:0000313" key="3">
    <source>
        <dbReference type="Proteomes" id="UP000774935"/>
    </source>
</evidence>
<dbReference type="PANTHER" id="PTHR18640">
    <property type="entry name" value="SOLUTE CARRIER FAMILY 10 MEMBER 7"/>
    <property type="match status" value="1"/>
</dbReference>
<dbReference type="Gene3D" id="1.20.1530.20">
    <property type="match status" value="1"/>
</dbReference>
<protein>
    <submittedName>
        <fullName evidence="2">Bile acid:sodium symporter</fullName>
    </submittedName>
</protein>
<keyword evidence="1" id="KW-1133">Transmembrane helix</keyword>
<feature type="transmembrane region" description="Helical" evidence="1">
    <location>
        <begin position="93"/>
        <end position="114"/>
    </location>
</feature>
<dbReference type="InterPro" id="IPR016833">
    <property type="entry name" value="Put_Na-Bile_cotransptr"/>
</dbReference>
<dbReference type="Proteomes" id="UP000774935">
    <property type="component" value="Unassembled WGS sequence"/>
</dbReference>
<dbReference type="RefSeq" id="WP_199110176.1">
    <property type="nucleotide sequence ID" value="NZ_JAHWXQ010000002.1"/>
</dbReference>
<keyword evidence="1" id="KW-0812">Transmembrane</keyword>
<accession>A0ABS6XF23</accession>
<evidence type="ECO:0000313" key="2">
    <source>
        <dbReference type="EMBL" id="MBW3365721.1"/>
    </source>
</evidence>
<keyword evidence="1" id="KW-0472">Membrane</keyword>
<dbReference type="PANTHER" id="PTHR18640:SF5">
    <property type="entry name" value="SODIUM_BILE ACID COTRANSPORTER 7"/>
    <property type="match status" value="1"/>
</dbReference>
<reference evidence="2 3" key="1">
    <citation type="submission" date="2021-07" db="EMBL/GenBank/DDBJ databases">
        <authorList>
            <person name="Kim M.K."/>
        </authorList>
    </citation>
    <scope>NUCLEOTIDE SEQUENCE [LARGE SCALE GENOMIC DNA]</scope>
    <source>
        <strain evidence="2 3">HLY7-15</strain>
    </source>
</reference>
<feature type="transmembrane region" description="Helical" evidence="1">
    <location>
        <begin position="28"/>
        <end position="47"/>
    </location>
</feature>
<feature type="transmembrane region" description="Helical" evidence="1">
    <location>
        <begin position="249"/>
        <end position="272"/>
    </location>
</feature>
<dbReference type="InterPro" id="IPR038770">
    <property type="entry name" value="Na+/solute_symporter_sf"/>
</dbReference>
<name>A0ABS6XF23_9BACT</name>
<organism evidence="2 3">
    <name type="scientific">Pontibacter populi</name>
    <dbReference type="NCBI Taxonomy" id="890055"/>
    <lineage>
        <taxon>Bacteria</taxon>
        <taxon>Pseudomonadati</taxon>
        <taxon>Bacteroidota</taxon>
        <taxon>Cytophagia</taxon>
        <taxon>Cytophagales</taxon>
        <taxon>Hymenobacteraceae</taxon>
        <taxon>Pontibacter</taxon>
    </lineage>
</organism>
<gene>
    <name evidence="2" type="ORF">KYK27_11725</name>
</gene>
<sequence length="349" mass="37833">MKPDNNDNTVAKGVGLIPRVNRFANRLGLDWFLLALLLMIVLAYLWPQVGVKDGPLALGTITDVGVSVIFLFYGLRLSPEKLKAGLSNWRLHLLVQLSTFVLFPVLVLLLMQVVSADSSSLLWLGVFYLAALPSTVSSSVVMVSVAGGNMPAAIFNASISSLLGVFITPLWMGVFLSAGAGTIDMQEVMLKLVVQVLVPVIVGILLHSRLGAFAERYKAKIRFFDQSIILLIVYSSFCESYARNLFGGLSMLHLVGLGVGMLALFFLIYGIITTISRLLHLTWEDKITAVFCGSKKSLVHGTVMSKVLFPDANMVGVVLLPIMIYHALQLVVASIIAQAAARKAAARQL</sequence>
<feature type="transmembrane region" description="Helical" evidence="1">
    <location>
        <begin position="188"/>
        <end position="207"/>
    </location>
</feature>
<proteinExistence type="predicted"/>
<dbReference type="Pfam" id="PF13593">
    <property type="entry name" value="SBF_like"/>
    <property type="match status" value="1"/>
</dbReference>
<feature type="transmembrane region" description="Helical" evidence="1">
    <location>
        <begin position="314"/>
        <end position="337"/>
    </location>
</feature>
<feature type="transmembrane region" description="Helical" evidence="1">
    <location>
        <begin position="54"/>
        <end position="73"/>
    </location>
</feature>
<feature type="transmembrane region" description="Helical" evidence="1">
    <location>
        <begin position="153"/>
        <end position="176"/>
    </location>
</feature>
<dbReference type="PIRSF" id="PIRSF026166">
    <property type="entry name" value="UCP026166"/>
    <property type="match status" value="1"/>
</dbReference>
<dbReference type="EMBL" id="JAHWXQ010000002">
    <property type="protein sequence ID" value="MBW3365721.1"/>
    <property type="molecule type" value="Genomic_DNA"/>
</dbReference>
<feature type="transmembrane region" description="Helical" evidence="1">
    <location>
        <begin position="121"/>
        <end position="147"/>
    </location>
</feature>
<keyword evidence="3" id="KW-1185">Reference proteome</keyword>
<evidence type="ECO:0000256" key="1">
    <source>
        <dbReference type="SAM" id="Phobius"/>
    </source>
</evidence>